<sequence length="306" mass="33366">MRSYDLSTDMMLEGLDGHSFSDFLAGQPRPPADHEASISDAARILAPEDLESLLRDLQDPAITPHNGSDISYSAVLKDLPPLFVTHGMPGEDGGSGPPAGQTDPPSHSEPARPSGREIVNAEHSCSLVPCVPDGSSSESSSNLPASHSTPDHSSSSSSTGQDESPSAGALVAADESGNPFWDQIMESSFEDDDEDGQEIAEAFKKRAKIICSTYYKDTFGHASGALPPDSRTAIKFCRQMTRGLVEFLCQHYNLQQQRVWKEIGAFVGWARSINAWNMFQRKWRDELPRGLQLAERHISNKPLKTQ</sequence>
<evidence type="ECO:0000256" key="1">
    <source>
        <dbReference type="SAM" id="MobiDB-lite"/>
    </source>
</evidence>
<evidence type="ECO:0000313" key="2">
    <source>
        <dbReference type="EMBL" id="KZT54016.1"/>
    </source>
</evidence>
<reference evidence="2 3" key="1">
    <citation type="journal article" date="2016" name="Mol. Biol. Evol.">
        <title>Comparative Genomics of Early-Diverging Mushroom-Forming Fungi Provides Insights into the Origins of Lignocellulose Decay Capabilities.</title>
        <authorList>
            <person name="Nagy L.G."/>
            <person name="Riley R."/>
            <person name="Tritt A."/>
            <person name="Adam C."/>
            <person name="Daum C."/>
            <person name="Floudas D."/>
            <person name="Sun H."/>
            <person name="Yadav J.S."/>
            <person name="Pangilinan J."/>
            <person name="Larsson K.H."/>
            <person name="Matsuura K."/>
            <person name="Barry K."/>
            <person name="Labutti K."/>
            <person name="Kuo R."/>
            <person name="Ohm R.A."/>
            <person name="Bhattacharya S.S."/>
            <person name="Shirouzu T."/>
            <person name="Yoshinaga Y."/>
            <person name="Martin F.M."/>
            <person name="Grigoriev I.V."/>
            <person name="Hibbett D.S."/>
        </authorList>
    </citation>
    <scope>NUCLEOTIDE SEQUENCE [LARGE SCALE GENOMIC DNA]</scope>
    <source>
        <strain evidence="2 3">HHB12733</strain>
    </source>
</reference>
<dbReference type="AlphaFoldDB" id="A0A165E3E0"/>
<keyword evidence="3" id="KW-1185">Reference proteome</keyword>
<feature type="region of interest" description="Disordered" evidence="1">
    <location>
        <begin position="127"/>
        <end position="170"/>
    </location>
</feature>
<proteinExistence type="predicted"/>
<protein>
    <submittedName>
        <fullName evidence="2">Uncharacterized protein</fullName>
    </submittedName>
</protein>
<dbReference type="Proteomes" id="UP000076842">
    <property type="component" value="Unassembled WGS sequence"/>
</dbReference>
<gene>
    <name evidence="2" type="ORF">CALCODRAFT_485860</name>
</gene>
<organism evidence="2 3">
    <name type="scientific">Calocera cornea HHB12733</name>
    <dbReference type="NCBI Taxonomy" id="1353952"/>
    <lineage>
        <taxon>Eukaryota</taxon>
        <taxon>Fungi</taxon>
        <taxon>Dikarya</taxon>
        <taxon>Basidiomycota</taxon>
        <taxon>Agaricomycotina</taxon>
        <taxon>Dacrymycetes</taxon>
        <taxon>Dacrymycetales</taxon>
        <taxon>Dacrymycetaceae</taxon>
        <taxon>Calocera</taxon>
    </lineage>
</organism>
<dbReference type="InParanoid" id="A0A165E3E0"/>
<accession>A0A165E3E0</accession>
<evidence type="ECO:0000313" key="3">
    <source>
        <dbReference type="Proteomes" id="UP000076842"/>
    </source>
</evidence>
<dbReference type="EMBL" id="KV424023">
    <property type="protein sequence ID" value="KZT54016.1"/>
    <property type="molecule type" value="Genomic_DNA"/>
</dbReference>
<feature type="compositionally biased region" description="Low complexity" evidence="1">
    <location>
        <begin position="135"/>
        <end position="166"/>
    </location>
</feature>
<name>A0A165E3E0_9BASI</name>
<feature type="region of interest" description="Disordered" evidence="1">
    <location>
        <begin position="83"/>
        <end position="114"/>
    </location>
</feature>